<comment type="subcellular location">
    <subcellularLocation>
        <location evidence="1">Cell membrane</location>
        <topology evidence="1">Multi-pass membrane protein</topology>
    </subcellularLocation>
</comment>
<dbReference type="Proteomes" id="UP000194003">
    <property type="component" value="Unassembled WGS sequence"/>
</dbReference>
<dbReference type="InterPro" id="IPR016174">
    <property type="entry name" value="Di-haem_cyt_TM"/>
</dbReference>
<feature type="domain" description="Cytochrome b561 bacterial/Ni-hydrogenase" evidence="8">
    <location>
        <begin position="11"/>
        <end position="103"/>
    </location>
</feature>
<evidence type="ECO:0000313" key="10">
    <source>
        <dbReference type="Proteomes" id="UP000194003"/>
    </source>
</evidence>
<dbReference type="PANTHER" id="PTHR30485">
    <property type="entry name" value="NI/FE-HYDROGENASE 1 B-TYPE CYTOCHROME SUBUNIT"/>
    <property type="match status" value="1"/>
</dbReference>
<dbReference type="Pfam" id="PF01292">
    <property type="entry name" value="Ni_hydr_CYTB"/>
    <property type="match status" value="1"/>
</dbReference>
<feature type="transmembrane region" description="Helical" evidence="7">
    <location>
        <begin position="18"/>
        <end position="35"/>
    </location>
</feature>
<dbReference type="GO" id="GO:0022904">
    <property type="term" value="P:respiratory electron transport chain"/>
    <property type="evidence" value="ECO:0007669"/>
    <property type="project" value="InterPro"/>
</dbReference>
<keyword evidence="4 7" id="KW-1133">Transmembrane helix</keyword>
<comment type="caution">
    <text evidence="9">The sequence shown here is derived from an EMBL/GenBank/DDBJ whole genome shotgun (WGS) entry which is preliminary data.</text>
</comment>
<dbReference type="EMBL" id="LVJN01000019">
    <property type="protein sequence ID" value="OSM04046.1"/>
    <property type="molecule type" value="Genomic_DNA"/>
</dbReference>
<dbReference type="STRING" id="1434232.MAIT1_05255"/>
<dbReference type="OrthoDB" id="196472at2"/>
<dbReference type="GO" id="GO:0005886">
    <property type="term" value="C:plasma membrane"/>
    <property type="evidence" value="ECO:0007669"/>
    <property type="project" value="UniProtKB-SubCell"/>
</dbReference>
<keyword evidence="5 7" id="KW-0472">Membrane</keyword>
<evidence type="ECO:0000256" key="7">
    <source>
        <dbReference type="SAM" id="Phobius"/>
    </source>
</evidence>
<reference evidence="9 10" key="1">
    <citation type="journal article" date="2016" name="BMC Genomics">
        <title>Combined genomic and structural analyses of a cultured magnetotactic bacterium reveals its niche adaptation to a dynamic environment.</title>
        <authorList>
            <person name="Araujo A.C."/>
            <person name="Morillo V."/>
            <person name="Cypriano J."/>
            <person name="Teixeira L.C."/>
            <person name="Leao P."/>
            <person name="Lyra S."/>
            <person name="Almeida L.G."/>
            <person name="Bazylinski D.A."/>
            <person name="Vasconcellos A.T."/>
            <person name="Abreu F."/>
            <person name="Lins U."/>
        </authorList>
    </citation>
    <scope>NUCLEOTIDE SEQUENCE [LARGE SCALE GENOMIC DNA]</scope>
    <source>
        <strain evidence="9 10">IT-1</strain>
    </source>
</reference>
<evidence type="ECO:0000256" key="2">
    <source>
        <dbReference type="ARBA" id="ARBA00022475"/>
    </source>
</evidence>
<dbReference type="Gene3D" id="1.20.950.20">
    <property type="entry name" value="Transmembrane di-heme cytochromes, Chain C"/>
    <property type="match status" value="1"/>
</dbReference>
<dbReference type="InterPro" id="IPR011577">
    <property type="entry name" value="Cyt_b561_bac/Ni-Hgenase"/>
</dbReference>
<gene>
    <name evidence="9" type="ORF">MAIT1_05255</name>
</gene>
<keyword evidence="3 7" id="KW-0812">Transmembrane</keyword>
<evidence type="ECO:0000256" key="5">
    <source>
        <dbReference type="ARBA" id="ARBA00023136"/>
    </source>
</evidence>
<organism evidence="9 10">
    <name type="scientific">Magnetofaba australis IT-1</name>
    <dbReference type="NCBI Taxonomy" id="1434232"/>
    <lineage>
        <taxon>Bacteria</taxon>
        <taxon>Pseudomonadati</taxon>
        <taxon>Pseudomonadota</taxon>
        <taxon>Magnetococcia</taxon>
        <taxon>Magnetococcales</taxon>
        <taxon>Magnetococcaceae</taxon>
        <taxon>Magnetofaba</taxon>
    </lineage>
</organism>
<dbReference type="SUPFAM" id="SSF81342">
    <property type="entry name" value="Transmembrane di-heme cytochromes"/>
    <property type="match status" value="1"/>
</dbReference>
<feature type="region of interest" description="Disordered" evidence="6">
    <location>
        <begin position="95"/>
        <end position="123"/>
    </location>
</feature>
<evidence type="ECO:0000313" key="9">
    <source>
        <dbReference type="EMBL" id="OSM04046.1"/>
    </source>
</evidence>
<dbReference type="PANTHER" id="PTHR30485:SF2">
    <property type="entry name" value="BLL0597 PROTEIN"/>
    <property type="match status" value="1"/>
</dbReference>
<feature type="transmembrane region" description="Helical" evidence="7">
    <location>
        <begin position="47"/>
        <end position="70"/>
    </location>
</feature>
<dbReference type="GO" id="GO:0009055">
    <property type="term" value="F:electron transfer activity"/>
    <property type="evidence" value="ECO:0007669"/>
    <property type="project" value="InterPro"/>
</dbReference>
<dbReference type="RefSeq" id="WP_085442159.1">
    <property type="nucleotide sequence ID" value="NZ_LVJN01000019.1"/>
</dbReference>
<keyword evidence="2" id="KW-1003">Cell membrane</keyword>
<evidence type="ECO:0000256" key="6">
    <source>
        <dbReference type="SAM" id="MobiDB-lite"/>
    </source>
</evidence>
<dbReference type="GO" id="GO:0020037">
    <property type="term" value="F:heme binding"/>
    <property type="evidence" value="ECO:0007669"/>
    <property type="project" value="TreeGrafter"/>
</dbReference>
<evidence type="ECO:0000256" key="4">
    <source>
        <dbReference type="ARBA" id="ARBA00022989"/>
    </source>
</evidence>
<dbReference type="InterPro" id="IPR051542">
    <property type="entry name" value="Hydrogenase_cytochrome"/>
</dbReference>
<evidence type="ECO:0000259" key="8">
    <source>
        <dbReference type="Pfam" id="PF01292"/>
    </source>
</evidence>
<evidence type="ECO:0000256" key="3">
    <source>
        <dbReference type="ARBA" id="ARBA00022692"/>
    </source>
</evidence>
<keyword evidence="10" id="KW-1185">Reference proteome</keyword>
<dbReference type="AlphaFoldDB" id="A0A1Y2K442"/>
<name>A0A1Y2K442_9PROT</name>
<protein>
    <submittedName>
        <fullName evidence="9">Putative cytochrome B561</fullName>
    </submittedName>
</protein>
<sequence length="123" mass="13460">MNQEGESNIRVWDGAVRLFHWSLALCVGGAIWAINQANITLHARFGYAVLALVLFRLIWGFVGSSSARFFTFVRSPLVAWAYLRQALGGEPPPLCWTQPSGRLDDRGAAGRSAGAGSHRPVHQ</sequence>
<accession>A0A1Y2K442</accession>
<proteinExistence type="predicted"/>
<evidence type="ECO:0000256" key="1">
    <source>
        <dbReference type="ARBA" id="ARBA00004651"/>
    </source>
</evidence>